<evidence type="ECO:0000313" key="2">
    <source>
        <dbReference type="Proteomes" id="UP000240542"/>
    </source>
</evidence>
<evidence type="ECO:0000313" key="1">
    <source>
        <dbReference type="EMBL" id="PSK89997.1"/>
    </source>
</evidence>
<dbReference type="AlphaFoldDB" id="A0A2P8CYI5"/>
<evidence type="ECO:0008006" key="3">
    <source>
        <dbReference type="Google" id="ProtNLM"/>
    </source>
</evidence>
<dbReference type="EMBL" id="PYGA01000024">
    <property type="protein sequence ID" value="PSK89997.1"/>
    <property type="molecule type" value="Genomic_DNA"/>
</dbReference>
<keyword evidence="2" id="KW-1185">Reference proteome</keyword>
<name>A0A2P8CYI5_9ACTN</name>
<gene>
    <name evidence="1" type="ORF">CLV63_124102</name>
</gene>
<dbReference type="Proteomes" id="UP000240542">
    <property type="component" value="Unassembled WGS sequence"/>
</dbReference>
<reference evidence="1 2" key="1">
    <citation type="submission" date="2018-03" db="EMBL/GenBank/DDBJ databases">
        <title>Genomic Encyclopedia of Archaeal and Bacterial Type Strains, Phase II (KMG-II): from individual species to whole genera.</title>
        <authorList>
            <person name="Goeker M."/>
        </authorList>
    </citation>
    <scope>NUCLEOTIDE SEQUENCE [LARGE SCALE GENOMIC DNA]</scope>
    <source>
        <strain evidence="1 2">DSM 45312</strain>
    </source>
</reference>
<proteinExistence type="predicted"/>
<feature type="non-terminal residue" evidence="1">
    <location>
        <position position="1"/>
    </location>
</feature>
<accession>A0A2P8CYI5</accession>
<comment type="caution">
    <text evidence="1">The sequence shown here is derived from an EMBL/GenBank/DDBJ whole genome shotgun (WGS) entry which is preliminary data.</text>
</comment>
<protein>
    <recommendedName>
        <fullName evidence="3">Sigma-70-like protein</fullName>
    </recommendedName>
</protein>
<sequence length="56" mass="5976">IGTTDTELLTRHTNGESYREIAATLPIGPTAVRTRILNAFKTTTEPPQAAPAPRTG</sequence>
<organism evidence="1 2">
    <name type="scientific">Murinocardiopsis flavida</name>
    <dbReference type="NCBI Taxonomy" id="645275"/>
    <lineage>
        <taxon>Bacteria</taxon>
        <taxon>Bacillati</taxon>
        <taxon>Actinomycetota</taxon>
        <taxon>Actinomycetes</taxon>
        <taxon>Streptosporangiales</taxon>
        <taxon>Nocardiopsidaceae</taxon>
        <taxon>Murinocardiopsis</taxon>
    </lineage>
</organism>